<proteinExistence type="predicted"/>
<dbReference type="EMBL" id="CP010554">
    <property type="protein sequence ID" value="AJP48712.1"/>
    <property type="molecule type" value="Genomic_DNA"/>
</dbReference>
<dbReference type="Pfam" id="PF19853">
    <property type="entry name" value="DUF6328"/>
    <property type="match status" value="1"/>
</dbReference>
<feature type="transmembrane region" description="Helical" evidence="1">
    <location>
        <begin position="128"/>
        <end position="148"/>
    </location>
</feature>
<dbReference type="RefSeq" id="WP_202634716.1">
    <property type="nucleotide sequence ID" value="NZ_CP010554.1"/>
</dbReference>
<evidence type="ECO:0000313" key="2">
    <source>
        <dbReference type="EMBL" id="AJP48712.1"/>
    </source>
</evidence>
<keyword evidence="1" id="KW-0812">Transmembrane</keyword>
<keyword evidence="3" id="KW-1185">Reference proteome</keyword>
<protein>
    <submittedName>
        <fullName evidence="2">Membrane protein</fullName>
    </submittedName>
</protein>
<evidence type="ECO:0000313" key="3">
    <source>
        <dbReference type="Proteomes" id="UP000061603"/>
    </source>
</evidence>
<organism evidence="2 3">
    <name type="scientific">Rugosibacter aromaticivorans</name>
    <dbReference type="NCBI Taxonomy" id="1565605"/>
    <lineage>
        <taxon>Bacteria</taxon>
        <taxon>Pseudomonadati</taxon>
        <taxon>Pseudomonadota</taxon>
        <taxon>Betaproteobacteria</taxon>
        <taxon>Nitrosomonadales</taxon>
        <taxon>Sterolibacteriaceae</taxon>
        <taxon>Rugosibacter</taxon>
    </lineage>
</organism>
<feature type="transmembrane region" description="Helical" evidence="1">
    <location>
        <begin position="29"/>
        <end position="49"/>
    </location>
</feature>
<dbReference type="STRING" id="1565605.PG1C_10220"/>
<dbReference type="HOGENOM" id="CLU_087620_1_0_4"/>
<name>A0A0C5J0W0_9PROT</name>
<feature type="transmembrane region" description="Helical" evidence="1">
    <location>
        <begin position="97"/>
        <end position="116"/>
    </location>
</feature>
<gene>
    <name evidence="2" type="ORF">PG1C_10220</name>
</gene>
<reference evidence="2 3" key="1">
    <citation type="journal article" date="2015" name="Genome Announc.">
        <title>Complete Genome Sequence of a Novel Bacterium within the Family Rhodocyclaceae That Degrades Polycyclic Aromatic Hydrocarbons.</title>
        <authorList>
            <person name="Singleton D.R."/>
            <person name="Dickey A.N."/>
            <person name="Scholl E.H."/>
            <person name="Wright F.A."/>
            <person name="Aitken M.D."/>
        </authorList>
    </citation>
    <scope>NUCLEOTIDE SEQUENCE [LARGE SCALE GENOMIC DNA]</scope>
    <source>
        <strain evidence="3">PG1-Ca6</strain>
    </source>
</reference>
<dbReference type="KEGG" id="rbu:PG1C_10220"/>
<dbReference type="AlphaFoldDB" id="A0A0C5J0W0"/>
<accession>A0A0C5J0W0</accession>
<feature type="transmembrane region" description="Helical" evidence="1">
    <location>
        <begin position="55"/>
        <end position="76"/>
    </location>
</feature>
<dbReference type="InterPro" id="IPR046291">
    <property type="entry name" value="DUF6328"/>
</dbReference>
<keyword evidence="1" id="KW-1133">Transmembrane helix</keyword>
<dbReference type="Proteomes" id="UP000061603">
    <property type="component" value="Chromosome"/>
</dbReference>
<keyword evidence="1" id="KW-0472">Membrane</keyword>
<sequence length="154" mass="17181">MLSDEINSDGHNVNDLNDMLSGLRVMLPSAQLLTAFLLTLPFNMGFAQVVQSQKWTFLATFLCSLTSLVMLSAPAIQHRLMRPLQNRVKFKQFATREILIGSLMLSLALILGTHLVTAEVFGDPVDNILTAFVASLIVVLWWLLPTILKAQQRM</sequence>
<evidence type="ECO:0000256" key="1">
    <source>
        <dbReference type="SAM" id="Phobius"/>
    </source>
</evidence>